<reference evidence="1" key="1">
    <citation type="submission" date="2022-12" db="EMBL/GenBank/DDBJ databases">
        <authorList>
            <person name="Ely B."/>
        </authorList>
    </citation>
    <scope>NUCLEOTIDE SEQUENCE</scope>
</reference>
<accession>A0AAF0B8T6</accession>
<reference evidence="1" key="2">
    <citation type="journal article" date="2024" name="Viruses">
        <title>New Genera and Species of Caulobacter and Brevundimonas Bacteriophages Provide Insights into Phage Genome Evolution.</title>
        <authorList>
            <person name="Ely B."/>
            <person name="Hils M."/>
            <person name="Clarke A."/>
            <person name="Albert M."/>
            <person name="Holness N."/>
            <person name="Lenski J."/>
            <person name="Mohammadi T."/>
        </authorList>
    </citation>
    <scope>NUCLEOTIDE SEQUENCE</scope>
</reference>
<sequence length="55" mass="6230">MDYQLMQDRSADNINQRIKDAAKEGWKLLGPVSAVYVQGDLTWFATMGWADPAKK</sequence>
<dbReference type="Proteomes" id="UP001219750">
    <property type="component" value="Segment"/>
</dbReference>
<keyword evidence="2" id="KW-1185">Reference proteome</keyword>
<name>A0AAF0B8T6_9CAUD</name>
<gene>
    <name evidence="1" type="primary">DCM_gp028</name>
</gene>
<organism evidence="1 2">
    <name type="scientific">Caulobacter phage DCM</name>
    <dbReference type="NCBI Taxonomy" id="3020391"/>
    <lineage>
        <taxon>Viruses</taxon>
        <taxon>Duplodnaviria</taxon>
        <taxon>Heunggongvirae</taxon>
        <taxon>Uroviricota</taxon>
        <taxon>Caudoviricetes</taxon>
        <taxon>Autographivirales</taxon>
        <taxon>Autonotataviridae</taxon>
        <taxon>Dcimvirus</taxon>
        <taxon>Dcimvirus DCM</taxon>
    </lineage>
</organism>
<dbReference type="EMBL" id="OQ137559">
    <property type="protein sequence ID" value="WCA46223.1"/>
    <property type="molecule type" value="Genomic_DNA"/>
</dbReference>
<evidence type="ECO:0000313" key="2">
    <source>
        <dbReference type="Proteomes" id="UP001219750"/>
    </source>
</evidence>
<protein>
    <recommendedName>
        <fullName evidence="3">DUF1737 domain-containing protein</fullName>
    </recommendedName>
</protein>
<evidence type="ECO:0008006" key="3">
    <source>
        <dbReference type="Google" id="ProtNLM"/>
    </source>
</evidence>
<proteinExistence type="predicted"/>
<evidence type="ECO:0000313" key="1">
    <source>
        <dbReference type="EMBL" id="WCA46223.1"/>
    </source>
</evidence>